<name>A0A0D3MFE1_9GAMM</name>
<dbReference type="InterPro" id="IPR050811">
    <property type="entry name" value="Phosphate_ABC_transporter"/>
</dbReference>
<protein>
    <submittedName>
        <fullName evidence="4">Phosphate ABC transporter substrate-binding protein, PhoT family</fullName>
    </submittedName>
</protein>
<dbReference type="Pfam" id="PF12849">
    <property type="entry name" value="PBP_like_2"/>
    <property type="match status" value="1"/>
</dbReference>
<feature type="chain" id="PRO_5002274414" evidence="2">
    <location>
        <begin position="23"/>
        <end position="347"/>
    </location>
</feature>
<accession>A0A0D3MFE1</accession>
<dbReference type="Gene3D" id="3.40.190.10">
    <property type="entry name" value="Periplasmic binding protein-like II"/>
    <property type="match status" value="2"/>
</dbReference>
<dbReference type="AlphaFoldDB" id="A0A0D3MFE1"/>
<evidence type="ECO:0000313" key="4">
    <source>
        <dbReference type="EMBL" id="AIH07693.1"/>
    </source>
</evidence>
<organism evidence="4">
    <name type="scientific">Cellvibrionaceae bacterium Bsc2</name>
    <dbReference type="NCBI Taxonomy" id="1500540"/>
    <lineage>
        <taxon>Bacteria</taxon>
        <taxon>Pseudomonadati</taxon>
        <taxon>Pseudomonadota</taxon>
        <taxon>Gammaproteobacteria</taxon>
        <taxon>Cellvibrionales</taxon>
        <taxon>Cellvibrionaceae</taxon>
    </lineage>
</organism>
<dbReference type="PANTHER" id="PTHR30570">
    <property type="entry name" value="PERIPLASMIC PHOSPHATE BINDING COMPONENT OF PHOSPHATE ABC TRANSPORTER"/>
    <property type="match status" value="1"/>
</dbReference>
<evidence type="ECO:0000259" key="3">
    <source>
        <dbReference type="Pfam" id="PF12849"/>
    </source>
</evidence>
<feature type="non-terminal residue" evidence="4">
    <location>
        <position position="1"/>
    </location>
</feature>
<feature type="domain" description="PBP" evidence="3">
    <location>
        <begin position="21"/>
        <end position="309"/>
    </location>
</feature>
<evidence type="ECO:0000256" key="1">
    <source>
        <dbReference type="ARBA" id="ARBA00022729"/>
    </source>
</evidence>
<proteinExistence type="predicted"/>
<dbReference type="PANTHER" id="PTHR30570:SF1">
    <property type="entry name" value="PHOSPHATE-BINDING PROTEIN PSTS"/>
    <property type="match status" value="1"/>
</dbReference>
<reference evidence="4" key="1">
    <citation type="journal article" date="2014" name="Proc. Natl. Acad. Sci. U.S.A.">
        <title>Gill bacteria enable a novel digestive strategy in a wood-feeding mollusk.</title>
        <authorList>
            <person name="O'Connor R.M."/>
            <person name="Fung J.M."/>
            <person name="Sharp K.H."/>
            <person name="Benner J.S."/>
            <person name="McClung C."/>
            <person name="Cushing S."/>
            <person name="Lamkin E.R."/>
            <person name="Fomenkov A.I."/>
            <person name="Henrissat B."/>
            <person name="Londer Y.Y."/>
            <person name="Scholz M.B."/>
            <person name="Posfai J."/>
            <person name="Malfatti S."/>
            <person name="Tringe S.G."/>
            <person name="Woyke T."/>
            <person name="Malmstrom R.R."/>
            <person name="Coleman-Derr D."/>
            <person name="Altamia M.A."/>
            <person name="Dedrick S."/>
            <person name="Kaluziak S.T."/>
            <person name="Haygood M.G."/>
            <person name="Distel D.L."/>
        </authorList>
    </citation>
    <scope>NUCLEOTIDE SEQUENCE</scope>
    <source>
        <strain evidence="4">BsC2</strain>
    </source>
</reference>
<dbReference type="SUPFAM" id="SSF53850">
    <property type="entry name" value="Periplasmic binding protein-like II"/>
    <property type="match status" value="1"/>
</dbReference>
<feature type="signal peptide" evidence="2">
    <location>
        <begin position="1"/>
        <end position="22"/>
    </location>
</feature>
<dbReference type="InterPro" id="IPR024370">
    <property type="entry name" value="PBP_domain"/>
</dbReference>
<dbReference type="CDD" id="cd13654">
    <property type="entry name" value="PBP2_phosphate_like_2"/>
    <property type="match status" value="1"/>
</dbReference>
<evidence type="ECO:0000256" key="2">
    <source>
        <dbReference type="SAM" id="SignalP"/>
    </source>
</evidence>
<keyword evidence="1 2" id="KW-0732">Signal</keyword>
<sequence>VKKVLVWTFAAATIMAASSVMAARDSISIVGSSTVFPFSKVVAERFGRATKFKSPTVESTGTGGGFKQFCGGVGVSFPDISNASRRIKPAEFENCQKNNVKDVVEVLIGYDGIVIANSVKSKQVTLTRKDLFLALAKKVPNSDGSESLIDNPYKTWKDVNSTLPANKIEVLGPPPTSGTRDAFVELAMEGGCKKFEWIAALKKSDKNRYKEICHIIREDGAFIEAGENDNLIVQKLNANKNALGIFGFSFLDQNSDKVQASFVDGTEPTFETIADGRYPVSRPLYFYVKKAHVGLIPGIAEYLAEFTSEKAWGEEGYLTEKGMIPLGDEERARIGKAVAGMEPLKSL</sequence>
<dbReference type="EMBL" id="KJ943342">
    <property type="protein sequence ID" value="AIH07693.1"/>
    <property type="molecule type" value="Genomic_DNA"/>
</dbReference>